<dbReference type="Pfam" id="PF02518">
    <property type="entry name" value="HATPase_c"/>
    <property type="match status" value="1"/>
</dbReference>
<dbReference type="PANTHER" id="PTHR43065">
    <property type="entry name" value="SENSOR HISTIDINE KINASE"/>
    <property type="match status" value="1"/>
</dbReference>
<dbReference type="AlphaFoldDB" id="A0A2H5F0F5"/>
<evidence type="ECO:0000256" key="11">
    <source>
        <dbReference type="ARBA" id="ARBA00022989"/>
    </source>
</evidence>
<dbReference type="SMART" id="SM00387">
    <property type="entry name" value="HATPase_c"/>
    <property type="match status" value="1"/>
</dbReference>
<keyword evidence="4" id="KW-1003">Cell membrane</keyword>
<dbReference type="InterPro" id="IPR029151">
    <property type="entry name" value="Sensor-like_sf"/>
</dbReference>
<dbReference type="InterPro" id="IPR005467">
    <property type="entry name" value="His_kinase_dom"/>
</dbReference>
<dbReference type="PROSITE" id="PS50113">
    <property type="entry name" value="PAC"/>
    <property type="match status" value="1"/>
</dbReference>
<dbReference type="PRINTS" id="PR00344">
    <property type="entry name" value="BCTRLSENSOR"/>
</dbReference>
<reference evidence="19 20" key="1">
    <citation type="journal article" date="2013" name="Antonie Van Leeuwenhoek">
        <title>Paracoccus zhejiangensis sp. nov., isolated from activated sludge in wastewater-treatment system.</title>
        <authorList>
            <person name="Wu Z.G."/>
            <person name="Zhang D.F."/>
            <person name="Liu Y.L."/>
            <person name="Wang F."/>
            <person name="Jiang X."/>
            <person name="Li C."/>
            <person name="Li S.P."/>
            <person name="Hong Q."/>
            <person name="Li W.J."/>
        </authorList>
    </citation>
    <scope>NUCLEOTIDE SEQUENCE [LARGE SCALE GENOMIC DNA]</scope>
    <source>
        <strain evidence="19 20">J6</strain>
    </source>
</reference>
<keyword evidence="9 19" id="KW-0418">Kinase</keyword>
<dbReference type="CDD" id="cd12913">
    <property type="entry name" value="PDC1_MCP_like"/>
    <property type="match status" value="1"/>
</dbReference>
<dbReference type="GO" id="GO:0000155">
    <property type="term" value="F:phosphorelay sensor kinase activity"/>
    <property type="evidence" value="ECO:0007669"/>
    <property type="project" value="InterPro"/>
</dbReference>
<evidence type="ECO:0000256" key="13">
    <source>
        <dbReference type="ARBA" id="ARBA00023136"/>
    </source>
</evidence>
<keyword evidence="8" id="KW-0547">Nucleotide-binding</keyword>
<feature type="domain" description="Histidine kinase" evidence="15">
    <location>
        <begin position="556"/>
        <end position="768"/>
    </location>
</feature>
<evidence type="ECO:0000256" key="8">
    <source>
        <dbReference type="ARBA" id="ARBA00022741"/>
    </source>
</evidence>
<dbReference type="SMART" id="SM00086">
    <property type="entry name" value="PAC"/>
    <property type="match status" value="1"/>
</dbReference>
<keyword evidence="10" id="KW-0067">ATP-binding</keyword>
<dbReference type="InterPro" id="IPR003594">
    <property type="entry name" value="HATPase_dom"/>
</dbReference>
<keyword evidence="20" id="KW-1185">Reference proteome</keyword>
<evidence type="ECO:0000256" key="14">
    <source>
        <dbReference type="SAM" id="Phobius"/>
    </source>
</evidence>
<dbReference type="SMART" id="SM00091">
    <property type="entry name" value="PAS"/>
    <property type="match status" value="1"/>
</dbReference>
<feature type="transmembrane region" description="Helical" evidence="14">
    <location>
        <begin position="341"/>
        <end position="362"/>
    </location>
</feature>
<dbReference type="Gene3D" id="3.30.565.10">
    <property type="entry name" value="Histidine kinase-like ATPase, C-terminal domain"/>
    <property type="match status" value="1"/>
</dbReference>
<organism evidence="19 20">
    <name type="scientific">Paracoccus zhejiangensis</name>
    <dbReference type="NCBI Taxonomy" id="1077935"/>
    <lineage>
        <taxon>Bacteria</taxon>
        <taxon>Pseudomonadati</taxon>
        <taxon>Pseudomonadota</taxon>
        <taxon>Alphaproteobacteria</taxon>
        <taxon>Rhodobacterales</taxon>
        <taxon>Paracoccaceae</taxon>
        <taxon>Paracoccus</taxon>
    </lineage>
</organism>
<comment type="catalytic activity">
    <reaction evidence="1">
        <text>ATP + protein L-histidine = ADP + protein N-phospho-L-histidine.</text>
        <dbReference type="EC" id="2.7.13.3"/>
    </reaction>
</comment>
<evidence type="ECO:0000313" key="19">
    <source>
        <dbReference type="EMBL" id="AUH65024.1"/>
    </source>
</evidence>
<dbReference type="InterPro" id="IPR036097">
    <property type="entry name" value="HisK_dim/P_sf"/>
</dbReference>
<evidence type="ECO:0000259" key="16">
    <source>
        <dbReference type="PROSITE" id="PS50112"/>
    </source>
</evidence>
<dbReference type="SUPFAM" id="SSF47384">
    <property type="entry name" value="Homodimeric domain of signal transducing histidine kinase"/>
    <property type="match status" value="1"/>
</dbReference>
<keyword evidence="7 14" id="KW-0812">Transmembrane</keyword>
<evidence type="ECO:0000313" key="20">
    <source>
        <dbReference type="Proteomes" id="UP000234530"/>
    </source>
</evidence>
<dbReference type="EMBL" id="CP025430">
    <property type="protein sequence ID" value="AUH65024.1"/>
    <property type="molecule type" value="Genomic_DNA"/>
</dbReference>
<dbReference type="EC" id="2.7.13.3" evidence="3"/>
<dbReference type="Pfam" id="PF02743">
    <property type="entry name" value="dCache_1"/>
    <property type="match status" value="1"/>
</dbReference>
<dbReference type="Proteomes" id="UP000234530">
    <property type="component" value="Chromosome"/>
</dbReference>
<evidence type="ECO:0000256" key="7">
    <source>
        <dbReference type="ARBA" id="ARBA00022692"/>
    </source>
</evidence>
<dbReference type="RefSeq" id="WP_101753051.1">
    <property type="nucleotide sequence ID" value="NZ_CP025430.1"/>
</dbReference>
<comment type="subcellular location">
    <subcellularLocation>
        <location evidence="2">Cell membrane</location>
        <topology evidence="2">Multi-pass membrane protein</topology>
    </subcellularLocation>
</comment>
<feature type="domain" description="PAS" evidence="16">
    <location>
        <begin position="432"/>
        <end position="467"/>
    </location>
</feature>
<dbReference type="SUPFAM" id="SSF103190">
    <property type="entry name" value="Sensory domain-like"/>
    <property type="match status" value="1"/>
</dbReference>
<dbReference type="CDD" id="cd00082">
    <property type="entry name" value="HisKA"/>
    <property type="match status" value="1"/>
</dbReference>
<evidence type="ECO:0000259" key="15">
    <source>
        <dbReference type="PROSITE" id="PS50109"/>
    </source>
</evidence>
<dbReference type="Gene3D" id="1.10.287.130">
    <property type="match status" value="1"/>
</dbReference>
<evidence type="ECO:0000256" key="12">
    <source>
        <dbReference type="ARBA" id="ARBA00023012"/>
    </source>
</evidence>
<dbReference type="SMART" id="SM00388">
    <property type="entry name" value="HisKA"/>
    <property type="match status" value="1"/>
</dbReference>
<dbReference type="CDD" id="cd00130">
    <property type="entry name" value="PAS"/>
    <property type="match status" value="1"/>
</dbReference>
<evidence type="ECO:0000256" key="3">
    <source>
        <dbReference type="ARBA" id="ARBA00012438"/>
    </source>
</evidence>
<evidence type="ECO:0000259" key="18">
    <source>
        <dbReference type="PROSITE" id="PS50839"/>
    </source>
</evidence>
<evidence type="ECO:0000256" key="1">
    <source>
        <dbReference type="ARBA" id="ARBA00000085"/>
    </source>
</evidence>
<dbReference type="Pfam" id="PF13426">
    <property type="entry name" value="PAS_9"/>
    <property type="match status" value="1"/>
</dbReference>
<dbReference type="PROSITE" id="PS50109">
    <property type="entry name" value="HIS_KIN"/>
    <property type="match status" value="1"/>
</dbReference>
<evidence type="ECO:0000256" key="6">
    <source>
        <dbReference type="ARBA" id="ARBA00022679"/>
    </source>
</evidence>
<dbReference type="OrthoDB" id="9795133at2"/>
<keyword evidence="6" id="KW-0808">Transferase</keyword>
<dbReference type="NCBIfam" id="TIGR00229">
    <property type="entry name" value="sensory_box"/>
    <property type="match status" value="1"/>
</dbReference>
<name>A0A2H5F0F5_9RHOB</name>
<dbReference type="InterPro" id="IPR004358">
    <property type="entry name" value="Sig_transdc_His_kin-like_C"/>
</dbReference>
<dbReference type="InterPro" id="IPR035965">
    <property type="entry name" value="PAS-like_dom_sf"/>
</dbReference>
<dbReference type="KEGG" id="pzh:CX676_13295"/>
<dbReference type="PROSITE" id="PS50839">
    <property type="entry name" value="CHASE"/>
    <property type="match status" value="1"/>
</dbReference>
<dbReference type="GO" id="GO:0005886">
    <property type="term" value="C:plasma membrane"/>
    <property type="evidence" value="ECO:0007669"/>
    <property type="project" value="UniProtKB-SubCell"/>
</dbReference>
<evidence type="ECO:0000256" key="10">
    <source>
        <dbReference type="ARBA" id="ARBA00022840"/>
    </source>
</evidence>
<gene>
    <name evidence="19" type="ORF">CX676_13295</name>
</gene>
<accession>A0A2H5F0F5</accession>
<sequence>MRNSLAALLALGLAGLQFIAVLAVVLSSYLTSERTLLDHARSLLTDVGYNATEHTKGFLDPARSAAELAARLAQHRVVASDDPALLEQFLFQQLRVTPNFSGLYYGDENGTFVMIMRTETPGRFRSKIILTQPERSVQFIWRNEDFSAVDSKMDPADQFDPRTRPWYQRAAETRGTIWTDPYIFFSAKAPGITLASPVFSSRGAIRGVVGVDIEISSISNFLSRLRIGTSGKALMINQNGDVIAHPNQDLIQTENSDGSLRFTQIDEIKDPIARTAFGSTGLNVADGKTRRATFSEITYGDARYVASVMPVISEELPWTIAVYAPEDDFTGAIKKNRATNIWIAALVAIVTGLIGLALAQFIHRPVRAFAVRSALISQGEIDPSEPMPKTYSELAEANASLVRQIVERKKTEREYGLTFDRSSRGMAQIAPESGRFLKVNSTFSDMTGYSAEELAAMDYADLAPPEDAGLLRPLTPMQDEDFATHREARLIRKDGDAISVTVNAILIRDHNGQPLHAVVAFDDITETKVKEGQIARLNRDLSHLARGETMGELAAGLAHEVNQPLAAIAQNADTALLVLDQAKDSPPELREILTEIEKQSLRAGEIIRALRGFIRKEEVTTDPFDLSELVEQTRILVQPEATEAGVALHTILPPLPPVAANRVQIAQVLVNLMRNAIEAMQKSDPTLRQVTVAARQIGGQIEVSVTDTGPGVDPAISLFTKFETTKSTGMGLGLSICRSLIEANGGKLWLDHDHSAGARFCFTLPVRAA</sequence>
<dbReference type="SUPFAM" id="SSF55785">
    <property type="entry name" value="PYP-like sensor domain (PAS domain)"/>
    <property type="match status" value="1"/>
</dbReference>
<dbReference type="InterPro" id="IPR036890">
    <property type="entry name" value="HATPase_C_sf"/>
</dbReference>
<dbReference type="Pfam" id="PF00512">
    <property type="entry name" value="HisKA"/>
    <property type="match status" value="1"/>
</dbReference>
<keyword evidence="11 14" id="KW-1133">Transmembrane helix</keyword>
<dbReference type="InterPro" id="IPR000700">
    <property type="entry name" value="PAS-assoc_C"/>
</dbReference>
<dbReference type="InterPro" id="IPR006189">
    <property type="entry name" value="CHASE_dom"/>
</dbReference>
<dbReference type="InterPro" id="IPR033479">
    <property type="entry name" value="dCache_1"/>
</dbReference>
<feature type="domain" description="CHASE" evidence="18">
    <location>
        <begin position="128"/>
        <end position="225"/>
    </location>
</feature>
<dbReference type="InterPro" id="IPR000014">
    <property type="entry name" value="PAS"/>
</dbReference>
<keyword evidence="5" id="KW-0597">Phosphoprotein</keyword>
<dbReference type="InterPro" id="IPR001610">
    <property type="entry name" value="PAC"/>
</dbReference>
<evidence type="ECO:0000256" key="2">
    <source>
        <dbReference type="ARBA" id="ARBA00004651"/>
    </source>
</evidence>
<proteinExistence type="predicted"/>
<keyword evidence="13 14" id="KW-0472">Membrane</keyword>
<dbReference type="PROSITE" id="PS50112">
    <property type="entry name" value="PAS"/>
    <property type="match status" value="1"/>
</dbReference>
<dbReference type="PANTHER" id="PTHR43065:SF10">
    <property type="entry name" value="PEROXIDE STRESS-ACTIVATED HISTIDINE KINASE MAK3"/>
    <property type="match status" value="1"/>
</dbReference>
<evidence type="ECO:0000256" key="5">
    <source>
        <dbReference type="ARBA" id="ARBA00022553"/>
    </source>
</evidence>
<dbReference type="Gene3D" id="3.30.450.20">
    <property type="entry name" value="PAS domain"/>
    <property type="match status" value="3"/>
</dbReference>
<dbReference type="SUPFAM" id="SSF55874">
    <property type="entry name" value="ATPase domain of HSP90 chaperone/DNA topoisomerase II/histidine kinase"/>
    <property type="match status" value="1"/>
</dbReference>
<evidence type="ECO:0000256" key="4">
    <source>
        <dbReference type="ARBA" id="ARBA00022475"/>
    </source>
</evidence>
<feature type="domain" description="PAC" evidence="17">
    <location>
        <begin position="484"/>
        <end position="536"/>
    </location>
</feature>
<dbReference type="GO" id="GO:0005524">
    <property type="term" value="F:ATP binding"/>
    <property type="evidence" value="ECO:0007669"/>
    <property type="project" value="UniProtKB-KW"/>
</dbReference>
<keyword evidence="12" id="KW-0902">Two-component regulatory system</keyword>
<dbReference type="CDD" id="cd12912">
    <property type="entry name" value="PDC2_MCP_like"/>
    <property type="match status" value="1"/>
</dbReference>
<evidence type="ECO:0000259" key="17">
    <source>
        <dbReference type="PROSITE" id="PS50113"/>
    </source>
</evidence>
<evidence type="ECO:0000256" key="9">
    <source>
        <dbReference type="ARBA" id="ARBA00022777"/>
    </source>
</evidence>
<protein>
    <recommendedName>
        <fullName evidence="3">histidine kinase</fullName>
        <ecNumber evidence="3">2.7.13.3</ecNumber>
    </recommendedName>
</protein>
<dbReference type="InterPro" id="IPR003661">
    <property type="entry name" value="HisK_dim/P_dom"/>
</dbReference>